<dbReference type="InterPro" id="IPR051828">
    <property type="entry name" value="HAD-like_hydrolase_domain"/>
</dbReference>
<dbReference type="SUPFAM" id="SSF56784">
    <property type="entry name" value="HAD-like"/>
    <property type="match status" value="1"/>
</dbReference>
<dbReference type="AlphaFoldDB" id="A0A446BR85"/>
<dbReference type="PANTHER" id="PTHR46191">
    <property type="match status" value="1"/>
</dbReference>
<sequence>MARRNILLCFDAFGTLFKPKRPIQEQYASVARQCGLDGFSAEQVQASFKAAFSGESKAHPNYGKDSGMGAEKWWTNVIHQTFRPLIGPDKKLPEDLAPRLLHRFSSDEGYAPAPGVVSLLRSLKQQQQQQGRNRITVGVITNSDDRVPSILSSLGLRVSPLRYGYGAGTDLDLAGAAGHAYDIDLHCMSYDVGFAKPDRRIFDAAEHMANQLLAAQQQRGAEETGSSGSAKVDPPWLKLYVGDDFEKDVVGAQGAGWNAVFVSPEEHSVSDQKQDIADLEQLEGKNLQDVFPPDGPSPTLIRAESTQSFLAWLRKRCAEGDQ</sequence>
<evidence type="ECO:0000313" key="1">
    <source>
        <dbReference type="EMBL" id="SPQ24987.1"/>
    </source>
</evidence>
<dbReference type="Gene3D" id="3.40.50.1000">
    <property type="entry name" value="HAD superfamily/HAD-like"/>
    <property type="match status" value="1"/>
</dbReference>
<dbReference type="InterPro" id="IPR036412">
    <property type="entry name" value="HAD-like_sf"/>
</dbReference>
<dbReference type="Proteomes" id="UP000289323">
    <property type="component" value="Unassembled WGS sequence"/>
</dbReference>
<organism evidence="1 2">
    <name type="scientific">Thermothielavioides terrestris</name>
    <dbReference type="NCBI Taxonomy" id="2587410"/>
    <lineage>
        <taxon>Eukaryota</taxon>
        <taxon>Fungi</taxon>
        <taxon>Dikarya</taxon>
        <taxon>Ascomycota</taxon>
        <taxon>Pezizomycotina</taxon>
        <taxon>Sordariomycetes</taxon>
        <taxon>Sordariomycetidae</taxon>
        <taxon>Sordariales</taxon>
        <taxon>Chaetomiaceae</taxon>
        <taxon>Thermothielavioides</taxon>
    </lineage>
</organism>
<name>A0A446BR85_9PEZI</name>
<dbReference type="GO" id="GO:0005634">
    <property type="term" value="C:nucleus"/>
    <property type="evidence" value="ECO:0007669"/>
    <property type="project" value="TreeGrafter"/>
</dbReference>
<dbReference type="InterPro" id="IPR044924">
    <property type="entry name" value="HAD-SF_hydro_IA_REG-2-like_cap"/>
</dbReference>
<accession>A0A446BR85</accession>
<dbReference type="PANTHER" id="PTHR46191:SF2">
    <property type="entry name" value="HALOACID DEHALOGENASE-LIKE HYDROLASE DOMAIN-CONTAINING PROTEIN 3"/>
    <property type="match status" value="1"/>
</dbReference>
<gene>
    <name evidence="1" type="ORF">TT172_LOCUS7406</name>
</gene>
<dbReference type="InterPro" id="IPR023214">
    <property type="entry name" value="HAD_sf"/>
</dbReference>
<evidence type="ECO:0000313" key="2">
    <source>
        <dbReference type="Proteomes" id="UP000289323"/>
    </source>
</evidence>
<proteinExistence type="predicted"/>
<dbReference type="Gene3D" id="1.10.150.720">
    <property type="entry name" value="Haloacid dehalogenase-like hydrolase"/>
    <property type="match status" value="1"/>
</dbReference>
<dbReference type="EMBL" id="OUUZ01000014">
    <property type="protein sequence ID" value="SPQ24987.1"/>
    <property type="molecule type" value="Genomic_DNA"/>
</dbReference>
<dbReference type="Pfam" id="PF00702">
    <property type="entry name" value="Hydrolase"/>
    <property type="match status" value="1"/>
</dbReference>
<protein>
    <submittedName>
        <fullName evidence="1">Bf34abb3-a369-4773-97d6-16a9e80abe62</fullName>
    </submittedName>
</protein>
<reference evidence="1 2" key="1">
    <citation type="submission" date="2018-04" db="EMBL/GenBank/DDBJ databases">
        <authorList>
            <person name="Huttner S."/>
            <person name="Dainat J."/>
        </authorList>
    </citation>
    <scope>NUCLEOTIDE SEQUENCE [LARGE SCALE GENOMIC DNA]</scope>
</reference>